<comment type="caution">
    <text evidence="3">The sequence shown here is derived from an EMBL/GenBank/DDBJ whole genome shotgun (WGS) entry which is preliminary data.</text>
</comment>
<dbReference type="AlphaFoldDB" id="A0A8X7SFI6"/>
<accession>A0A8X7SFI6</accession>
<reference evidence="3 4" key="1">
    <citation type="submission" date="2020-02" db="EMBL/GenBank/DDBJ databases">
        <authorList>
            <person name="Ma Q."/>
            <person name="Huang Y."/>
            <person name="Song X."/>
            <person name="Pei D."/>
        </authorList>
    </citation>
    <scope>NUCLEOTIDE SEQUENCE [LARGE SCALE GENOMIC DNA]</scope>
    <source>
        <strain evidence="3">Sxm20200214</strain>
        <tissue evidence="3">Leaf</tissue>
    </source>
</reference>
<evidence type="ECO:0000256" key="2">
    <source>
        <dbReference type="SAM" id="SignalP"/>
    </source>
</evidence>
<gene>
    <name evidence="3" type="ORF">Bca52824_025872</name>
</gene>
<evidence type="ECO:0000313" key="3">
    <source>
        <dbReference type="EMBL" id="KAG2306124.1"/>
    </source>
</evidence>
<name>A0A8X7SFI6_BRACI</name>
<dbReference type="EMBL" id="JAAMPC010000006">
    <property type="protein sequence ID" value="KAG2306124.1"/>
    <property type="molecule type" value="Genomic_DNA"/>
</dbReference>
<feature type="compositionally biased region" description="Polar residues" evidence="1">
    <location>
        <begin position="99"/>
        <end position="112"/>
    </location>
</feature>
<organism evidence="3 4">
    <name type="scientific">Brassica carinata</name>
    <name type="common">Ethiopian mustard</name>
    <name type="synonym">Abyssinian cabbage</name>
    <dbReference type="NCBI Taxonomy" id="52824"/>
    <lineage>
        <taxon>Eukaryota</taxon>
        <taxon>Viridiplantae</taxon>
        <taxon>Streptophyta</taxon>
        <taxon>Embryophyta</taxon>
        <taxon>Tracheophyta</taxon>
        <taxon>Spermatophyta</taxon>
        <taxon>Magnoliopsida</taxon>
        <taxon>eudicotyledons</taxon>
        <taxon>Gunneridae</taxon>
        <taxon>Pentapetalae</taxon>
        <taxon>rosids</taxon>
        <taxon>malvids</taxon>
        <taxon>Brassicales</taxon>
        <taxon>Brassicaceae</taxon>
        <taxon>Brassiceae</taxon>
        <taxon>Brassica</taxon>
    </lineage>
</organism>
<evidence type="ECO:0000313" key="4">
    <source>
        <dbReference type="Proteomes" id="UP000886595"/>
    </source>
</evidence>
<evidence type="ECO:0000256" key="1">
    <source>
        <dbReference type="SAM" id="MobiDB-lite"/>
    </source>
</evidence>
<dbReference type="Proteomes" id="UP000886595">
    <property type="component" value="Unassembled WGS sequence"/>
</dbReference>
<keyword evidence="4" id="KW-1185">Reference proteome</keyword>
<feature type="signal peptide" evidence="2">
    <location>
        <begin position="1"/>
        <end position="20"/>
    </location>
</feature>
<feature type="chain" id="PRO_5036503358" description="Secreted protein" evidence="2">
    <location>
        <begin position="21"/>
        <end position="112"/>
    </location>
</feature>
<sequence length="112" mass="11681">MPLSRFLAGFLVALLVVTSSVQIAVTSSTPALLFITISQAHFVVNNSPAQLVVAAIPNRVPVVAPLSMNRNGRSINSEGKLARSDLTTSTVLTPSTLSGRHSSSSKPGAQQQ</sequence>
<keyword evidence="2" id="KW-0732">Signal</keyword>
<feature type="region of interest" description="Disordered" evidence="1">
    <location>
        <begin position="92"/>
        <end position="112"/>
    </location>
</feature>
<evidence type="ECO:0008006" key="5">
    <source>
        <dbReference type="Google" id="ProtNLM"/>
    </source>
</evidence>
<proteinExistence type="predicted"/>
<protein>
    <recommendedName>
        <fullName evidence="5">Secreted protein</fullName>
    </recommendedName>
</protein>